<dbReference type="PANTHER" id="PTHR10339">
    <property type="entry name" value="ADP-RIBOSYLTRANSFERASE"/>
    <property type="match status" value="1"/>
</dbReference>
<evidence type="ECO:0000256" key="5">
    <source>
        <dbReference type="ARBA" id="ARBA00022729"/>
    </source>
</evidence>
<dbReference type="EC" id="2.4.2.31" evidence="10"/>
<dbReference type="GeneID" id="116218144"/>
<keyword evidence="8" id="KW-1015">Disulfide bond</keyword>
<gene>
    <name evidence="12" type="primary">LOC116218144</name>
</gene>
<proteinExistence type="inferred from homology"/>
<evidence type="ECO:0000313" key="11">
    <source>
        <dbReference type="Proteomes" id="UP000515152"/>
    </source>
</evidence>
<protein>
    <recommendedName>
        <fullName evidence="10">NAD(P)(+)--arginine ADP-ribosyltransferase</fullName>
        <ecNumber evidence="10">2.4.2.31</ecNumber>
    </recommendedName>
    <alternativeName>
        <fullName evidence="10">Mono(ADP-ribosyl)transferase</fullName>
    </alternativeName>
</protein>
<evidence type="ECO:0000256" key="1">
    <source>
        <dbReference type="ARBA" id="ARBA00009558"/>
    </source>
</evidence>
<organism evidence="11 12">
    <name type="scientific">Clupea harengus</name>
    <name type="common">Atlantic herring</name>
    <dbReference type="NCBI Taxonomy" id="7950"/>
    <lineage>
        <taxon>Eukaryota</taxon>
        <taxon>Metazoa</taxon>
        <taxon>Chordata</taxon>
        <taxon>Craniata</taxon>
        <taxon>Vertebrata</taxon>
        <taxon>Euteleostomi</taxon>
        <taxon>Actinopterygii</taxon>
        <taxon>Neopterygii</taxon>
        <taxon>Teleostei</taxon>
        <taxon>Clupei</taxon>
        <taxon>Clupeiformes</taxon>
        <taxon>Clupeoidei</taxon>
        <taxon>Clupeidae</taxon>
        <taxon>Clupea</taxon>
    </lineage>
</organism>
<name>A0A6P8EU58_CLUHA</name>
<dbReference type="GO" id="GO:0106274">
    <property type="term" value="F:NAD+-protein-arginine ADP-ribosyltransferase activity"/>
    <property type="evidence" value="ECO:0007669"/>
    <property type="project" value="UniProtKB-EC"/>
</dbReference>
<comment type="similarity">
    <text evidence="1 10">Belongs to the Arg-specific ADP-ribosyltransferase family.</text>
</comment>
<keyword evidence="7 10" id="KW-0520">NAD</keyword>
<reference evidence="12" key="1">
    <citation type="submission" date="2025-08" db="UniProtKB">
        <authorList>
            <consortium name="RefSeq"/>
        </authorList>
    </citation>
    <scope>IDENTIFICATION</scope>
</reference>
<dbReference type="Pfam" id="PF01129">
    <property type="entry name" value="ART"/>
    <property type="match status" value="1"/>
</dbReference>
<evidence type="ECO:0000256" key="10">
    <source>
        <dbReference type="RuleBase" id="RU361228"/>
    </source>
</evidence>
<evidence type="ECO:0000256" key="3">
    <source>
        <dbReference type="ARBA" id="ARBA00022679"/>
    </source>
</evidence>
<keyword evidence="4" id="KW-0548">Nucleotidyltransferase</keyword>
<dbReference type="KEGG" id="char:116218144"/>
<dbReference type="Gene3D" id="3.90.176.10">
    <property type="entry name" value="Toxin ADP-ribosyltransferase, Chain A, domain 1"/>
    <property type="match status" value="1"/>
</dbReference>
<keyword evidence="6 10" id="KW-0521">NADP</keyword>
<dbReference type="SUPFAM" id="SSF56399">
    <property type="entry name" value="ADP-ribosylation"/>
    <property type="match status" value="1"/>
</dbReference>
<dbReference type="GO" id="GO:0003950">
    <property type="term" value="F:NAD+ poly-ADP-ribosyltransferase activity"/>
    <property type="evidence" value="ECO:0007669"/>
    <property type="project" value="TreeGrafter"/>
</dbReference>
<dbReference type="RefSeq" id="XP_031414402.1">
    <property type="nucleotide sequence ID" value="XM_031558542.1"/>
</dbReference>
<sequence length="237" mass="27163">MTVYPLNMAPDSVDDDYKGCSAKMSKLVDTEYLPLEKCGTFKEAWEKAEKEIQKKKPQLDKLSMNHAIAILVYSYGTPDIYHDLNNAVHTSKKYYTTTFQYHSLHFLLIDAIQRLNPKGKCFQVYRGTDVEFKHQNPSMRFGTFTSTSVYPNNATKFGSKSCFEVWTCHGAKVSKYSQYPDENEVLIPPYEKFTIKKIIKNPKNQTAIKCETVYQLKSSGIKSSLRCALFKKASRAL</sequence>
<dbReference type="GO" id="GO:0016779">
    <property type="term" value="F:nucleotidyltransferase activity"/>
    <property type="evidence" value="ECO:0007669"/>
    <property type="project" value="UniProtKB-KW"/>
</dbReference>
<dbReference type="OrthoDB" id="423533at2759"/>
<evidence type="ECO:0000256" key="4">
    <source>
        <dbReference type="ARBA" id="ARBA00022695"/>
    </source>
</evidence>
<evidence type="ECO:0000256" key="7">
    <source>
        <dbReference type="ARBA" id="ARBA00023027"/>
    </source>
</evidence>
<dbReference type="Proteomes" id="UP000515152">
    <property type="component" value="Chromosome 21"/>
</dbReference>
<keyword evidence="3 10" id="KW-0808">Transferase</keyword>
<evidence type="ECO:0000256" key="2">
    <source>
        <dbReference type="ARBA" id="ARBA00022676"/>
    </source>
</evidence>
<dbReference type="AlphaFoldDB" id="A0A6P8EU58"/>
<evidence type="ECO:0000313" key="12">
    <source>
        <dbReference type="RefSeq" id="XP_031414402.1"/>
    </source>
</evidence>
<dbReference type="PRINTS" id="PR00970">
    <property type="entry name" value="RIBTRNSFRASE"/>
</dbReference>
<dbReference type="PROSITE" id="PS51996">
    <property type="entry name" value="TR_MART"/>
    <property type="match status" value="1"/>
</dbReference>
<dbReference type="InterPro" id="IPR000768">
    <property type="entry name" value="ART"/>
</dbReference>
<evidence type="ECO:0000256" key="6">
    <source>
        <dbReference type="ARBA" id="ARBA00022857"/>
    </source>
</evidence>
<accession>A0A6P8EU58</accession>
<comment type="catalytic activity">
    <reaction evidence="9 10">
        <text>L-arginyl-[protein] + NAD(+) = N(omega)-(ADP-D-ribosyl)-L-arginyl-[protein] + nicotinamide + H(+)</text>
        <dbReference type="Rhea" id="RHEA:19149"/>
        <dbReference type="Rhea" id="RHEA-COMP:10532"/>
        <dbReference type="Rhea" id="RHEA-COMP:15087"/>
        <dbReference type="ChEBI" id="CHEBI:15378"/>
        <dbReference type="ChEBI" id="CHEBI:17154"/>
        <dbReference type="ChEBI" id="CHEBI:29965"/>
        <dbReference type="ChEBI" id="CHEBI:57540"/>
        <dbReference type="ChEBI" id="CHEBI:142554"/>
        <dbReference type="EC" id="2.4.2.31"/>
    </reaction>
</comment>
<evidence type="ECO:0000256" key="8">
    <source>
        <dbReference type="ARBA" id="ARBA00023157"/>
    </source>
</evidence>
<keyword evidence="11" id="KW-1185">Reference proteome</keyword>
<dbReference type="PANTHER" id="PTHR10339:SF27">
    <property type="entry name" value="NAD(P)(+)--ARGININE ADP-RIBOSYLTRANSFERASE"/>
    <property type="match status" value="1"/>
</dbReference>
<dbReference type="FunFam" id="3.90.176.10:FF:000001">
    <property type="entry name" value="NAD(P)(+)--arginine ADP-ribosyltransferase"/>
    <property type="match status" value="1"/>
</dbReference>
<keyword evidence="5" id="KW-0732">Signal</keyword>
<evidence type="ECO:0000256" key="9">
    <source>
        <dbReference type="ARBA" id="ARBA00047597"/>
    </source>
</evidence>
<keyword evidence="2 10" id="KW-0328">Glycosyltransferase</keyword>
<dbReference type="InterPro" id="IPR050999">
    <property type="entry name" value="ADP-ribosyltransferase_ARG"/>
</dbReference>